<feature type="transmembrane region" description="Helical" evidence="6">
    <location>
        <begin position="419"/>
        <end position="443"/>
    </location>
</feature>
<comment type="similarity">
    <text evidence="2 6">Belongs to the multi antimicrobial extrusion (MATE) (TC 2.A.66.1) family.</text>
</comment>
<dbReference type="GO" id="GO:0022857">
    <property type="term" value="F:transmembrane transporter activity"/>
    <property type="evidence" value="ECO:0000318"/>
    <property type="project" value="GO_Central"/>
</dbReference>
<feature type="transmembrane region" description="Helical" evidence="6">
    <location>
        <begin position="359"/>
        <end position="379"/>
    </location>
</feature>
<feature type="transmembrane region" description="Helical" evidence="6">
    <location>
        <begin position="162"/>
        <end position="185"/>
    </location>
</feature>
<evidence type="ECO:0000256" key="4">
    <source>
        <dbReference type="ARBA" id="ARBA00022989"/>
    </source>
</evidence>
<comment type="subcellular location">
    <subcellularLocation>
        <location evidence="1">Membrane</location>
        <topology evidence="1">Multi-pass membrane protein</topology>
    </subcellularLocation>
</comment>
<dbReference type="NCBIfam" id="TIGR00797">
    <property type="entry name" value="matE"/>
    <property type="match status" value="1"/>
</dbReference>
<organism evidence="7">
    <name type="scientific">Manihot esculenta</name>
    <name type="common">Cassava</name>
    <name type="synonym">Jatropha manihot</name>
    <dbReference type="NCBI Taxonomy" id="3983"/>
    <lineage>
        <taxon>Eukaryota</taxon>
        <taxon>Viridiplantae</taxon>
        <taxon>Streptophyta</taxon>
        <taxon>Embryophyta</taxon>
        <taxon>Tracheophyta</taxon>
        <taxon>Spermatophyta</taxon>
        <taxon>Magnoliopsida</taxon>
        <taxon>eudicotyledons</taxon>
        <taxon>Gunneridae</taxon>
        <taxon>Pentapetalae</taxon>
        <taxon>rosids</taxon>
        <taxon>fabids</taxon>
        <taxon>Malpighiales</taxon>
        <taxon>Euphorbiaceae</taxon>
        <taxon>Crotonoideae</taxon>
        <taxon>Manihoteae</taxon>
        <taxon>Manihot</taxon>
    </lineage>
</organism>
<feature type="transmembrane region" description="Helical" evidence="6">
    <location>
        <begin position="197"/>
        <end position="216"/>
    </location>
</feature>
<feature type="transmembrane region" description="Helical" evidence="6">
    <location>
        <begin position="316"/>
        <end position="339"/>
    </location>
</feature>
<dbReference type="PANTHER" id="PTHR11206">
    <property type="entry name" value="MULTIDRUG RESISTANCE PROTEIN"/>
    <property type="match status" value="1"/>
</dbReference>
<evidence type="ECO:0000256" key="6">
    <source>
        <dbReference type="RuleBase" id="RU004914"/>
    </source>
</evidence>
<evidence type="ECO:0000256" key="1">
    <source>
        <dbReference type="ARBA" id="ARBA00004141"/>
    </source>
</evidence>
<dbReference type="InterPro" id="IPR002528">
    <property type="entry name" value="MATE_fam"/>
</dbReference>
<dbReference type="AlphaFoldDB" id="A0A2C9WL31"/>
<dbReference type="GO" id="GO:0042910">
    <property type="term" value="F:xenobiotic transmembrane transporter activity"/>
    <property type="evidence" value="ECO:0007669"/>
    <property type="project" value="InterPro"/>
</dbReference>
<feature type="transmembrane region" description="Helical" evidence="6">
    <location>
        <begin position="275"/>
        <end position="296"/>
    </location>
</feature>
<reference evidence="7" key="1">
    <citation type="submission" date="2016-02" db="EMBL/GenBank/DDBJ databases">
        <title>WGS assembly of Manihot esculenta.</title>
        <authorList>
            <person name="Bredeson J.V."/>
            <person name="Prochnik S.E."/>
            <person name="Lyons J.B."/>
            <person name="Schmutz J."/>
            <person name="Grimwood J."/>
            <person name="Vrebalov J."/>
            <person name="Bart R.S."/>
            <person name="Amuge T."/>
            <person name="Ferguson M.E."/>
            <person name="Green R."/>
            <person name="Putnam N."/>
            <person name="Stites J."/>
            <person name="Rounsley S."/>
            <person name="Rokhsar D.S."/>
        </authorList>
    </citation>
    <scope>NUCLEOTIDE SEQUENCE [LARGE SCALE GENOMIC DNA]</scope>
    <source>
        <tissue evidence="7">Leaf</tissue>
    </source>
</reference>
<dbReference type="GO" id="GO:0015297">
    <property type="term" value="F:antiporter activity"/>
    <property type="evidence" value="ECO:0007669"/>
    <property type="project" value="InterPro"/>
</dbReference>
<name>A0A2C9WL31_MANES</name>
<keyword evidence="3 6" id="KW-0812">Transmembrane</keyword>
<feature type="transmembrane region" description="Helical" evidence="6">
    <location>
        <begin position="391"/>
        <end position="413"/>
    </location>
</feature>
<dbReference type="CDD" id="cd13132">
    <property type="entry name" value="MATE_eukaryotic"/>
    <property type="match status" value="1"/>
</dbReference>
<evidence type="ECO:0000256" key="5">
    <source>
        <dbReference type="ARBA" id="ARBA00023136"/>
    </source>
</evidence>
<dbReference type="Pfam" id="PF01554">
    <property type="entry name" value="MatE"/>
    <property type="match status" value="2"/>
</dbReference>
<feature type="transmembrane region" description="Helical" evidence="6">
    <location>
        <begin position="128"/>
        <end position="150"/>
    </location>
</feature>
<keyword evidence="4 6" id="KW-1133">Transmembrane helix</keyword>
<dbReference type="EMBL" id="CM004387">
    <property type="protein sequence ID" value="OAY60448.1"/>
    <property type="molecule type" value="Genomic_DNA"/>
</dbReference>
<feature type="transmembrane region" description="Helical" evidence="6">
    <location>
        <begin position="20"/>
        <end position="42"/>
    </location>
</feature>
<evidence type="ECO:0000256" key="2">
    <source>
        <dbReference type="ARBA" id="ARBA00010199"/>
    </source>
</evidence>
<feature type="transmembrane region" description="Helical" evidence="6">
    <location>
        <begin position="96"/>
        <end position="116"/>
    </location>
</feature>
<dbReference type="InterPro" id="IPR045069">
    <property type="entry name" value="MATE_euk"/>
</dbReference>
<keyword evidence="5 6" id="KW-0472">Membrane</keyword>
<dbReference type="GO" id="GO:0016020">
    <property type="term" value="C:membrane"/>
    <property type="evidence" value="ECO:0000318"/>
    <property type="project" value="GO_Central"/>
</dbReference>
<proteinExistence type="inferred from homology"/>
<evidence type="ECO:0000313" key="7">
    <source>
        <dbReference type="EMBL" id="OAY60448.1"/>
    </source>
</evidence>
<feature type="transmembrane region" description="Helical" evidence="6">
    <location>
        <begin position="237"/>
        <end position="255"/>
    </location>
</feature>
<evidence type="ECO:0000256" key="3">
    <source>
        <dbReference type="ARBA" id="ARBA00022692"/>
    </source>
</evidence>
<gene>
    <name evidence="7" type="ORF">MANES_01G113500</name>
</gene>
<accession>A0A2C9WL31</accession>
<sequence length="470" mass="51716">MEDREAKGWFMKELKKVSLLAAPMVVVSVSQNLLPPISLMMAGHLGELHLSAVSVATSFTNATGFALLFGLAGALETLCGQAYGAGQYHKLGSYTYCAIISLLPVCVPVSILWIFMARLLILVGLDPHISMAACKYSIGLIPALFGYAILQSLFRYFQSQSLILPMLLSSCAALCFHVPFCWVLIYKWELGNIGGAIAIDVAYWLNVIFLVSYFLFSSSCEKTRILCWRDIFSSISEFWRFAVSSSVMVCLEWWTFELLVLLAGLLKNSKLETSVLSICITTTSLHYFVQYGISVAASTRVSNELGSGNPQAARTVVHVVLVISITEAAITSTTLFFTRYIFGYAFSNDKEVVDYVTEVAPLLCLSVIVDSLLAVLCGIARGCGWQRIGAFINLGAYYFVGLPLSVVLCFVLHLRGKGLWIGLLVGTTVQVAMFALITAFTNWQKQLQANMAKDRIFRGQFQQVIDGIEL</sequence>
<dbReference type="GO" id="GO:1990961">
    <property type="term" value="P:xenobiotic detoxification by transmembrane export across the plasma membrane"/>
    <property type="evidence" value="ECO:0007669"/>
    <property type="project" value="InterPro"/>
</dbReference>
<protein>
    <recommendedName>
        <fullName evidence="6">Protein DETOXIFICATION</fullName>
    </recommendedName>
    <alternativeName>
        <fullName evidence="6">Multidrug and toxic compound extrusion protein</fullName>
    </alternativeName>
</protein>